<feature type="signal peptide" evidence="5">
    <location>
        <begin position="1"/>
        <end position="21"/>
    </location>
</feature>
<evidence type="ECO:0000256" key="4">
    <source>
        <dbReference type="SAM" id="MobiDB-lite"/>
    </source>
</evidence>
<dbReference type="EMBL" id="JAGMUU010000007">
    <property type="protein sequence ID" value="KAH7149407.1"/>
    <property type="molecule type" value="Genomic_DNA"/>
</dbReference>
<evidence type="ECO:0000313" key="7">
    <source>
        <dbReference type="Proteomes" id="UP000717696"/>
    </source>
</evidence>
<accession>A0A9P9F1N2</accession>
<feature type="compositionally biased region" description="Low complexity" evidence="4">
    <location>
        <begin position="362"/>
        <end position="377"/>
    </location>
</feature>
<organism evidence="6 7">
    <name type="scientific">Dactylonectria estremocensis</name>
    <dbReference type="NCBI Taxonomy" id="1079267"/>
    <lineage>
        <taxon>Eukaryota</taxon>
        <taxon>Fungi</taxon>
        <taxon>Dikarya</taxon>
        <taxon>Ascomycota</taxon>
        <taxon>Pezizomycotina</taxon>
        <taxon>Sordariomycetes</taxon>
        <taxon>Hypocreomycetidae</taxon>
        <taxon>Hypocreales</taxon>
        <taxon>Nectriaceae</taxon>
        <taxon>Dactylonectria</taxon>
    </lineage>
</organism>
<dbReference type="OrthoDB" id="536881at2759"/>
<keyword evidence="3" id="KW-0325">Glycoprotein</keyword>
<dbReference type="GO" id="GO:0005886">
    <property type="term" value="C:plasma membrane"/>
    <property type="evidence" value="ECO:0007669"/>
    <property type="project" value="TreeGrafter"/>
</dbReference>
<proteinExistence type="predicted"/>
<dbReference type="SUPFAM" id="SSF52058">
    <property type="entry name" value="L domain-like"/>
    <property type="match status" value="1"/>
</dbReference>
<evidence type="ECO:0000256" key="2">
    <source>
        <dbReference type="ARBA" id="ARBA00022729"/>
    </source>
</evidence>
<comment type="subcellular location">
    <subcellularLocation>
        <location evidence="1">Cell envelope</location>
    </subcellularLocation>
</comment>
<reference evidence="6" key="1">
    <citation type="journal article" date="2021" name="Nat. Commun.">
        <title>Genetic determinants of endophytism in the Arabidopsis root mycobiome.</title>
        <authorList>
            <person name="Mesny F."/>
            <person name="Miyauchi S."/>
            <person name="Thiergart T."/>
            <person name="Pickel B."/>
            <person name="Atanasova L."/>
            <person name="Karlsson M."/>
            <person name="Huettel B."/>
            <person name="Barry K.W."/>
            <person name="Haridas S."/>
            <person name="Chen C."/>
            <person name="Bauer D."/>
            <person name="Andreopoulos W."/>
            <person name="Pangilinan J."/>
            <person name="LaButti K."/>
            <person name="Riley R."/>
            <person name="Lipzen A."/>
            <person name="Clum A."/>
            <person name="Drula E."/>
            <person name="Henrissat B."/>
            <person name="Kohler A."/>
            <person name="Grigoriev I.V."/>
            <person name="Martin F.M."/>
            <person name="Hacquard S."/>
        </authorList>
    </citation>
    <scope>NUCLEOTIDE SEQUENCE</scope>
    <source>
        <strain evidence="6">MPI-CAGE-AT-0021</strain>
    </source>
</reference>
<evidence type="ECO:0000256" key="5">
    <source>
        <dbReference type="SAM" id="SignalP"/>
    </source>
</evidence>
<feature type="chain" id="PRO_5040216423" evidence="5">
    <location>
        <begin position="22"/>
        <end position="398"/>
    </location>
</feature>
<evidence type="ECO:0000313" key="6">
    <source>
        <dbReference type="EMBL" id="KAH7149407.1"/>
    </source>
</evidence>
<comment type="caution">
    <text evidence="6">The sequence shown here is derived from an EMBL/GenBank/DDBJ whole genome shotgun (WGS) entry which is preliminary data.</text>
</comment>
<dbReference type="Proteomes" id="UP000717696">
    <property type="component" value="Unassembled WGS sequence"/>
</dbReference>
<dbReference type="InterPro" id="IPR051648">
    <property type="entry name" value="CWI-Assembly_Regulator"/>
</dbReference>
<dbReference type="PANTHER" id="PTHR31018:SF3">
    <property type="entry name" value="RECEPTOR PROTEIN-TYROSINE KINASE"/>
    <property type="match status" value="1"/>
</dbReference>
<protein>
    <submittedName>
        <fullName evidence="6">Uncharacterized protein</fullName>
    </submittedName>
</protein>
<gene>
    <name evidence="6" type="ORF">B0J13DRAFT_305120</name>
</gene>
<dbReference type="PANTHER" id="PTHR31018">
    <property type="entry name" value="SPORULATION-SPECIFIC PROTEIN-RELATED"/>
    <property type="match status" value="1"/>
</dbReference>
<keyword evidence="2 5" id="KW-0732">Signal</keyword>
<feature type="region of interest" description="Disordered" evidence="4">
    <location>
        <begin position="339"/>
        <end position="377"/>
    </location>
</feature>
<name>A0A9P9F1N2_9HYPO</name>
<sequence length="398" mass="41965">MHSVQLLSAAILAFGATAVSAATCTKDITVTEATPVISCDVVDADIIIDSDLAGSVLIDGPKQLKGDFIVNNASGLISLTSTTINAISGTFQLQNLELLSTLEMASLKSVGEIDMIKLPQLSSLNFGTEGVTKMNSIRITDTFISDLSGLSVATVTNFQIDNNKRMTTFDSDLVNITGQLIINNNGNDMEITMDKLKLAAEIQISNVKSFSAPALTTITKSIKFDKNPEFKTFSAPNVTTITNDVSFINNKKLTNVSMPLLTKIEGGFTIQNNTAMEAIDGFPLLESVSGAIILRGSFEKVELPSLNDVKGSVTVSSTTDISDFCDFFDKLESSDAIQGSMNCTSNNEDANEGGNGGESTRGNSSDSSNSDNEDAAGSNSVSMTLLTLAGVAALVQLL</sequence>
<evidence type="ECO:0000256" key="1">
    <source>
        <dbReference type="ARBA" id="ARBA00004196"/>
    </source>
</evidence>
<dbReference type="GO" id="GO:0009986">
    <property type="term" value="C:cell surface"/>
    <property type="evidence" value="ECO:0007669"/>
    <property type="project" value="TreeGrafter"/>
</dbReference>
<dbReference type="AlphaFoldDB" id="A0A9P9F1N2"/>
<dbReference type="GO" id="GO:0009277">
    <property type="term" value="C:fungal-type cell wall"/>
    <property type="evidence" value="ECO:0007669"/>
    <property type="project" value="TreeGrafter"/>
</dbReference>
<evidence type="ECO:0000256" key="3">
    <source>
        <dbReference type="ARBA" id="ARBA00023180"/>
    </source>
</evidence>
<keyword evidence="7" id="KW-1185">Reference proteome</keyword>
<dbReference type="GO" id="GO:0031505">
    <property type="term" value="P:fungal-type cell wall organization"/>
    <property type="evidence" value="ECO:0007669"/>
    <property type="project" value="TreeGrafter"/>
</dbReference>